<proteinExistence type="predicted"/>
<reference evidence="2 3" key="1">
    <citation type="submission" date="2019-06" db="EMBL/GenBank/DDBJ databases">
        <title>WGS assembly of Gossypium darwinii.</title>
        <authorList>
            <person name="Chen Z.J."/>
            <person name="Sreedasyam A."/>
            <person name="Ando A."/>
            <person name="Song Q."/>
            <person name="De L."/>
            <person name="Hulse-Kemp A."/>
            <person name="Ding M."/>
            <person name="Ye W."/>
            <person name="Kirkbride R."/>
            <person name="Jenkins J."/>
            <person name="Plott C."/>
            <person name="Lovell J."/>
            <person name="Lin Y.-M."/>
            <person name="Vaughn R."/>
            <person name="Liu B."/>
            <person name="Li W."/>
            <person name="Simpson S."/>
            <person name="Scheffler B."/>
            <person name="Saski C."/>
            <person name="Grover C."/>
            <person name="Hu G."/>
            <person name="Conover J."/>
            <person name="Carlson J."/>
            <person name="Shu S."/>
            <person name="Boston L."/>
            <person name="Williams M."/>
            <person name="Peterson D."/>
            <person name="Mcgee K."/>
            <person name="Jones D."/>
            <person name="Wendel J."/>
            <person name="Stelly D."/>
            <person name="Grimwood J."/>
            <person name="Schmutz J."/>
        </authorList>
    </citation>
    <scope>NUCLEOTIDE SEQUENCE [LARGE SCALE GENOMIC DNA]</scope>
    <source>
        <strain evidence="2">1808015.09</strain>
    </source>
</reference>
<protein>
    <submittedName>
        <fullName evidence="2">Uncharacterized protein</fullName>
    </submittedName>
</protein>
<dbReference type="InterPro" id="IPR050383">
    <property type="entry name" value="GlyoxalaseI/FosfomycinResist"/>
</dbReference>
<keyword evidence="3" id="KW-1185">Reference proteome</keyword>
<dbReference type="SUPFAM" id="SSF54593">
    <property type="entry name" value="Glyoxalase/Bleomycin resistance protein/Dihydroxybiphenyl dioxygenase"/>
    <property type="match status" value="1"/>
</dbReference>
<name>A0A5D2FXV0_GOSDA</name>
<feature type="region of interest" description="Disordered" evidence="1">
    <location>
        <begin position="1"/>
        <end position="37"/>
    </location>
</feature>
<evidence type="ECO:0000313" key="3">
    <source>
        <dbReference type="Proteomes" id="UP000323506"/>
    </source>
</evidence>
<evidence type="ECO:0000313" key="2">
    <source>
        <dbReference type="EMBL" id="TYH10293.1"/>
    </source>
</evidence>
<accession>A0A5D2FXV0</accession>
<sequence length="302" mass="33784">MKKKKKEEKRRMKKKTRSKMIRKKLNRSSAVSANTPSKICHTFPGNGRCQRLSFKTKAAGSVEGNVLDKESASISDKIDIDLFLQERKRETERLLLNVKLGLGINEARPHDKLPYRGVWLWVGSEMIHLMKLPNPEPLIRRPEHGGRDRHACISIRDVSKLQAILDKAGVYLKGYNAALKKEILVLSHSPCHFKLVANDNAIGNGLEMLDGHKIHRSQNSLRISGSGTSLGVVNWSTHENVVVALSSEFPCQEVEDCNHQDNKKGLECLLQAWFLAQLDAIASNAGTEVNTLILGSESLLHF</sequence>
<feature type="compositionally biased region" description="Polar residues" evidence="1">
    <location>
        <begin position="27"/>
        <end position="37"/>
    </location>
</feature>
<organism evidence="2 3">
    <name type="scientific">Gossypium darwinii</name>
    <name type="common">Darwin's cotton</name>
    <name type="synonym">Gossypium barbadense var. darwinii</name>
    <dbReference type="NCBI Taxonomy" id="34276"/>
    <lineage>
        <taxon>Eukaryota</taxon>
        <taxon>Viridiplantae</taxon>
        <taxon>Streptophyta</taxon>
        <taxon>Embryophyta</taxon>
        <taxon>Tracheophyta</taxon>
        <taxon>Spermatophyta</taxon>
        <taxon>Magnoliopsida</taxon>
        <taxon>eudicotyledons</taxon>
        <taxon>Gunneridae</taxon>
        <taxon>Pentapetalae</taxon>
        <taxon>rosids</taxon>
        <taxon>malvids</taxon>
        <taxon>Malvales</taxon>
        <taxon>Malvaceae</taxon>
        <taxon>Malvoideae</taxon>
        <taxon>Gossypium</taxon>
    </lineage>
</organism>
<gene>
    <name evidence="2" type="ORF">ES288_A07G166900v1</name>
</gene>
<feature type="compositionally biased region" description="Basic residues" evidence="1">
    <location>
        <begin position="1"/>
        <end position="26"/>
    </location>
</feature>
<dbReference type="PANTHER" id="PTHR21366:SF22">
    <property type="entry name" value="VOC DOMAIN-CONTAINING PROTEIN"/>
    <property type="match status" value="1"/>
</dbReference>
<dbReference type="EMBL" id="CM017694">
    <property type="protein sequence ID" value="TYH10293.1"/>
    <property type="molecule type" value="Genomic_DNA"/>
</dbReference>
<dbReference type="Gene3D" id="3.10.180.10">
    <property type="entry name" value="2,3-Dihydroxybiphenyl 1,2-Dioxygenase, domain 1"/>
    <property type="match status" value="1"/>
</dbReference>
<dbReference type="AlphaFoldDB" id="A0A5D2FXV0"/>
<dbReference type="PANTHER" id="PTHR21366">
    <property type="entry name" value="GLYOXALASE FAMILY PROTEIN"/>
    <property type="match status" value="1"/>
</dbReference>
<evidence type="ECO:0000256" key="1">
    <source>
        <dbReference type="SAM" id="MobiDB-lite"/>
    </source>
</evidence>
<dbReference type="InterPro" id="IPR029068">
    <property type="entry name" value="Glyas_Bleomycin-R_OHBP_Dase"/>
</dbReference>
<dbReference type="Proteomes" id="UP000323506">
    <property type="component" value="Chromosome A07"/>
</dbReference>